<feature type="domain" description="CRIM" evidence="3">
    <location>
        <begin position="414"/>
        <end position="558"/>
    </location>
</feature>
<feature type="compositionally biased region" description="Polar residues" evidence="2">
    <location>
        <begin position="283"/>
        <end position="301"/>
    </location>
</feature>
<protein>
    <recommendedName>
        <fullName evidence="7">SIN1-domain-containing protein</fullName>
    </recommendedName>
</protein>
<dbReference type="GO" id="GO:0005546">
    <property type="term" value="F:phosphatidylinositol-4,5-bisphosphate binding"/>
    <property type="evidence" value="ECO:0007669"/>
    <property type="project" value="TreeGrafter"/>
</dbReference>
<evidence type="ECO:0000313" key="6">
    <source>
        <dbReference type="Proteomes" id="UP000053558"/>
    </source>
</evidence>
<dbReference type="Proteomes" id="UP000053558">
    <property type="component" value="Unassembled WGS sequence"/>
</dbReference>
<proteinExistence type="inferred from homology"/>
<dbReference type="Gene3D" id="2.30.29.30">
    <property type="entry name" value="Pleckstrin-homology domain (PH domain)/Phosphotyrosine-binding domain (PTB)"/>
    <property type="match status" value="1"/>
</dbReference>
<dbReference type="GO" id="GO:0005886">
    <property type="term" value="C:plasma membrane"/>
    <property type="evidence" value="ECO:0007669"/>
    <property type="project" value="TreeGrafter"/>
</dbReference>
<evidence type="ECO:0000259" key="3">
    <source>
        <dbReference type="Pfam" id="PF16978"/>
    </source>
</evidence>
<name>A0A5M3MEA8_CONPW</name>
<evidence type="ECO:0008006" key="7">
    <source>
        <dbReference type="Google" id="ProtNLM"/>
    </source>
</evidence>
<dbReference type="Pfam" id="PF16979">
    <property type="entry name" value="SIN1_PH"/>
    <property type="match status" value="1"/>
</dbReference>
<dbReference type="InterPro" id="IPR031313">
    <property type="entry name" value="Sin1_PH_dom"/>
</dbReference>
<organism evidence="5 6">
    <name type="scientific">Coniophora puteana (strain RWD-64-598)</name>
    <name type="common">Brown rot fungus</name>
    <dbReference type="NCBI Taxonomy" id="741705"/>
    <lineage>
        <taxon>Eukaryota</taxon>
        <taxon>Fungi</taxon>
        <taxon>Dikarya</taxon>
        <taxon>Basidiomycota</taxon>
        <taxon>Agaricomycotina</taxon>
        <taxon>Agaricomycetes</taxon>
        <taxon>Agaricomycetidae</taxon>
        <taxon>Boletales</taxon>
        <taxon>Coniophorineae</taxon>
        <taxon>Coniophoraceae</taxon>
        <taxon>Coniophora</taxon>
    </lineage>
</organism>
<dbReference type="OrthoDB" id="241990at2759"/>
<keyword evidence="6" id="KW-1185">Reference proteome</keyword>
<comment type="caution">
    <text evidence="5">The sequence shown here is derived from an EMBL/GenBank/DDBJ whole genome shotgun (WGS) entry which is preliminary data.</text>
</comment>
<feature type="region of interest" description="Disordered" evidence="2">
    <location>
        <begin position="208"/>
        <end position="399"/>
    </location>
</feature>
<feature type="compositionally biased region" description="Polar residues" evidence="2">
    <location>
        <begin position="108"/>
        <end position="117"/>
    </location>
</feature>
<feature type="region of interest" description="Disordered" evidence="2">
    <location>
        <begin position="49"/>
        <end position="189"/>
    </location>
</feature>
<reference evidence="6" key="1">
    <citation type="journal article" date="2012" name="Science">
        <title>The Paleozoic origin of enzymatic lignin decomposition reconstructed from 31 fungal genomes.</title>
        <authorList>
            <person name="Floudas D."/>
            <person name="Binder M."/>
            <person name="Riley R."/>
            <person name="Barry K."/>
            <person name="Blanchette R.A."/>
            <person name="Henrissat B."/>
            <person name="Martinez A.T."/>
            <person name="Otillar R."/>
            <person name="Spatafora J.W."/>
            <person name="Yadav J.S."/>
            <person name="Aerts A."/>
            <person name="Benoit I."/>
            <person name="Boyd A."/>
            <person name="Carlson A."/>
            <person name="Copeland A."/>
            <person name="Coutinho P.M."/>
            <person name="de Vries R.P."/>
            <person name="Ferreira P."/>
            <person name="Findley K."/>
            <person name="Foster B."/>
            <person name="Gaskell J."/>
            <person name="Glotzer D."/>
            <person name="Gorecki P."/>
            <person name="Heitman J."/>
            <person name="Hesse C."/>
            <person name="Hori C."/>
            <person name="Igarashi K."/>
            <person name="Jurgens J.A."/>
            <person name="Kallen N."/>
            <person name="Kersten P."/>
            <person name="Kohler A."/>
            <person name="Kuees U."/>
            <person name="Kumar T.K.A."/>
            <person name="Kuo A."/>
            <person name="LaButti K."/>
            <person name="Larrondo L.F."/>
            <person name="Lindquist E."/>
            <person name="Ling A."/>
            <person name="Lombard V."/>
            <person name="Lucas S."/>
            <person name="Lundell T."/>
            <person name="Martin R."/>
            <person name="McLaughlin D.J."/>
            <person name="Morgenstern I."/>
            <person name="Morin E."/>
            <person name="Murat C."/>
            <person name="Nagy L.G."/>
            <person name="Nolan M."/>
            <person name="Ohm R.A."/>
            <person name="Patyshakuliyeva A."/>
            <person name="Rokas A."/>
            <person name="Ruiz-Duenas F.J."/>
            <person name="Sabat G."/>
            <person name="Salamov A."/>
            <person name="Samejima M."/>
            <person name="Schmutz J."/>
            <person name="Slot J.C."/>
            <person name="St John F."/>
            <person name="Stenlid J."/>
            <person name="Sun H."/>
            <person name="Sun S."/>
            <person name="Syed K."/>
            <person name="Tsang A."/>
            <person name="Wiebenga A."/>
            <person name="Young D."/>
            <person name="Pisabarro A."/>
            <person name="Eastwood D.C."/>
            <person name="Martin F."/>
            <person name="Cullen D."/>
            <person name="Grigoriev I.V."/>
            <person name="Hibbett D.S."/>
        </authorList>
    </citation>
    <scope>NUCLEOTIDE SEQUENCE [LARGE SCALE GENOMIC DNA]</scope>
    <source>
        <strain evidence="6">RWD-64-598 SS2</strain>
    </source>
</reference>
<feature type="compositionally biased region" description="Polar residues" evidence="2">
    <location>
        <begin position="152"/>
        <end position="175"/>
    </location>
</feature>
<dbReference type="Pfam" id="PF16978">
    <property type="entry name" value="CRIM"/>
    <property type="match status" value="1"/>
</dbReference>
<dbReference type="GO" id="GO:0038203">
    <property type="term" value="P:TORC2 signaling"/>
    <property type="evidence" value="ECO:0007669"/>
    <property type="project" value="TreeGrafter"/>
</dbReference>
<dbReference type="GeneID" id="19198792"/>
<dbReference type="GO" id="GO:0031932">
    <property type="term" value="C:TORC2 complex"/>
    <property type="evidence" value="ECO:0007669"/>
    <property type="project" value="InterPro"/>
</dbReference>
<dbReference type="InterPro" id="IPR011993">
    <property type="entry name" value="PH-like_dom_sf"/>
</dbReference>
<evidence type="ECO:0000259" key="4">
    <source>
        <dbReference type="Pfam" id="PF16979"/>
    </source>
</evidence>
<accession>A0A5M3MEA8</accession>
<feature type="compositionally biased region" description="Acidic residues" evidence="2">
    <location>
        <begin position="261"/>
        <end position="270"/>
    </location>
</feature>
<dbReference type="AlphaFoldDB" id="A0A5M3MEA8"/>
<gene>
    <name evidence="5" type="ORF">CONPUDRAFT_109640</name>
</gene>
<sequence length="875" mass="95162">MSLISDTGYLVHNLRLSYLRHVDDPAGGRIISFNTSYVSNPYIRTASMHDPQRWPELEYPSSPQASDDEDEGPAKRAPQRNARFGGATGLRHTQTIMGRRSGGMGMNVNANRTSTSKRASRILAAQQAQADVEDDSSSQAPTARPSIDDSQQRPINGNAESASQTAAGNASTTGEQAPAPPPRPVQVQFIPKFKGAAEMERRRMARMRLRRGPIPVDDKPQVVVTGNLNPEDSSSSEEPEVMSSSDSIDSDFDIVNPPENGMDDGDEFDPDFAATRTPGGLSDTASDMGSLLSGTAPATSPSIPPDSPHTHRRTRSRLSPVSESSAPNGRPNREEGTSPSSDYFEVVRPPNTRPDPAIHVTAPSANRRTSSLRPRGVSILQGIGRPNGTVEGDEGSPSDLTFARRPVPSALSKKSALSAALVSSGGSTNPFSELYASISGRGETACMDVTVFFPHATKPAGRPMNLSVRKDATVEEAVGFALWNYWEEGWLPKLDEDLKDEDDSPYLKAMGWVMRIAEDDGEVDEDFPPPDRTGKISKFNMDAYAVLRATATQIRQNQELETMIARRPSRVIAAPRRPSENTAANVHPAPPGVGGGALTLPNFAGLGAISAHGSTPILSSSLGPSSSHGPQVFLRIQVAENADAAFRSTTIEVSAGMYMQESLELVCKRRELNPKDYALLLKDPVILIPLDRTVASLQGKRDLTLVKRSMLPSLGIEPESKTTRGIDPNASILKRASDVPEIQLSAMMDYTNAYKKYTIYRKMPMLARQERTLAIDGEYVHIMPSANNANKARVVFDSGKTISFHIKSIVECQQSTKSSVLFKIIIPRETRNKRYDFEADTPRLASEIVQTIRQLKTSLERAGANKSTRRSRHVV</sequence>
<dbReference type="GO" id="GO:0005737">
    <property type="term" value="C:cytoplasm"/>
    <property type="evidence" value="ECO:0007669"/>
    <property type="project" value="TreeGrafter"/>
</dbReference>
<dbReference type="PANTHER" id="PTHR13335">
    <property type="entry name" value="TARGET OF RAPAMYCIN COMPLEX 2 SUBUNIT MAPKAP1"/>
    <property type="match status" value="1"/>
</dbReference>
<evidence type="ECO:0000313" key="5">
    <source>
        <dbReference type="EMBL" id="EIW77134.1"/>
    </source>
</evidence>
<dbReference type="EMBL" id="JH711584">
    <property type="protein sequence ID" value="EIW77134.1"/>
    <property type="molecule type" value="Genomic_DNA"/>
</dbReference>
<feature type="compositionally biased region" description="Polar residues" evidence="2">
    <location>
        <begin position="363"/>
        <end position="372"/>
    </location>
</feature>
<comment type="similarity">
    <text evidence="1">Belongs to the SIN1 family.</text>
</comment>
<feature type="compositionally biased region" description="Polar residues" evidence="2">
    <location>
        <begin position="317"/>
        <end position="327"/>
    </location>
</feature>
<dbReference type="OMA" id="PFQKFAH"/>
<evidence type="ECO:0000256" key="1">
    <source>
        <dbReference type="ARBA" id="ARBA00009407"/>
    </source>
</evidence>
<dbReference type="InterPro" id="IPR031567">
    <property type="entry name" value="CRIM_dom"/>
</dbReference>
<dbReference type="InterPro" id="IPR008828">
    <property type="entry name" value="Sin1/Avo1"/>
</dbReference>
<dbReference type="KEGG" id="cput:CONPUDRAFT_109640"/>
<feature type="domain" description="SIN1-type PH" evidence="4">
    <location>
        <begin position="753"/>
        <end position="855"/>
    </location>
</feature>
<dbReference type="PANTHER" id="PTHR13335:SF1">
    <property type="entry name" value="TARGET OF RAPAMYCIN COMPLEX 2 SUBUNIT MAPKAP1"/>
    <property type="match status" value="1"/>
</dbReference>
<evidence type="ECO:0000256" key="2">
    <source>
        <dbReference type="SAM" id="MobiDB-lite"/>
    </source>
</evidence>
<dbReference type="RefSeq" id="XP_007772574.1">
    <property type="nucleotide sequence ID" value="XM_007774384.1"/>
</dbReference>